<evidence type="ECO:0000313" key="5">
    <source>
        <dbReference type="Proteomes" id="UP000318103"/>
    </source>
</evidence>
<protein>
    <recommendedName>
        <fullName evidence="2">Anti-sigma factor antagonist</fullName>
    </recommendedName>
</protein>
<dbReference type="PANTHER" id="PTHR33495">
    <property type="entry name" value="ANTI-SIGMA FACTOR ANTAGONIST TM_1081-RELATED-RELATED"/>
    <property type="match status" value="1"/>
</dbReference>
<dbReference type="InterPro" id="IPR002645">
    <property type="entry name" value="STAS_dom"/>
</dbReference>
<sequence>MSENDAARPAEHRTAPEVLAPHRAGGATVVSLHGEIDVLTVPALSRRLDALTTCPQPDLVLDLRPVTFIDCAGLGALRRARNRTLARQGRLRLITESAGFRRILRVTGLGDVFEVHTRLPQPPPGPAGGAA</sequence>
<evidence type="ECO:0000313" key="4">
    <source>
        <dbReference type="EMBL" id="TQK86449.1"/>
    </source>
</evidence>
<name>A0A542THX4_9ACTN</name>
<proteinExistence type="inferred from homology"/>
<dbReference type="EMBL" id="VFNX01000002">
    <property type="protein sequence ID" value="TQK86449.1"/>
    <property type="molecule type" value="Genomic_DNA"/>
</dbReference>
<dbReference type="Gene3D" id="3.30.750.24">
    <property type="entry name" value="STAS domain"/>
    <property type="match status" value="1"/>
</dbReference>
<comment type="caution">
    <text evidence="4">The sequence shown here is derived from an EMBL/GenBank/DDBJ whole genome shotgun (WGS) entry which is preliminary data.</text>
</comment>
<evidence type="ECO:0000256" key="1">
    <source>
        <dbReference type="ARBA" id="ARBA00009013"/>
    </source>
</evidence>
<keyword evidence="5" id="KW-1185">Reference proteome</keyword>
<dbReference type="RefSeq" id="WP_055703974.1">
    <property type="nucleotide sequence ID" value="NZ_JBPJFI010000001.1"/>
</dbReference>
<dbReference type="SUPFAM" id="SSF52091">
    <property type="entry name" value="SpoIIaa-like"/>
    <property type="match status" value="1"/>
</dbReference>
<evidence type="ECO:0000256" key="2">
    <source>
        <dbReference type="RuleBase" id="RU003749"/>
    </source>
</evidence>
<gene>
    <name evidence="4" type="ORF">FB563_6581</name>
</gene>
<dbReference type="GO" id="GO:0043856">
    <property type="term" value="F:anti-sigma factor antagonist activity"/>
    <property type="evidence" value="ECO:0007669"/>
    <property type="project" value="InterPro"/>
</dbReference>
<dbReference type="PROSITE" id="PS50801">
    <property type="entry name" value="STAS"/>
    <property type="match status" value="1"/>
</dbReference>
<dbReference type="PANTHER" id="PTHR33495:SF2">
    <property type="entry name" value="ANTI-SIGMA FACTOR ANTAGONIST TM_1081-RELATED"/>
    <property type="match status" value="1"/>
</dbReference>
<comment type="similarity">
    <text evidence="1 2">Belongs to the anti-sigma-factor antagonist family.</text>
</comment>
<dbReference type="NCBIfam" id="TIGR00377">
    <property type="entry name" value="ant_ant_sig"/>
    <property type="match status" value="1"/>
</dbReference>
<accession>A0A542THX4</accession>
<dbReference type="AlphaFoldDB" id="A0A542THX4"/>
<dbReference type="InterPro" id="IPR036513">
    <property type="entry name" value="STAS_dom_sf"/>
</dbReference>
<organism evidence="4 5">
    <name type="scientific">Streptomyces puniciscabiei</name>
    <dbReference type="NCBI Taxonomy" id="164348"/>
    <lineage>
        <taxon>Bacteria</taxon>
        <taxon>Bacillati</taxon>
        <taxon>Actinomycetota</taxon>
        <taxon>Actinomycetes</taxon>
        <taxon>Kitasatosporales</taxon>
        <taxon>Streptomycetaceae</taxon>
        <taxon>Streptomyces</taxon>
    </lineage>
</organism>
<feature type="domain" description="STAS" evidence="3">
    <location>
        <begin position="26"/>
        <end position="109"/>
    </location>
</feature>
<dbReference type="Pfam" id="PF01740">
    <property type="entry name" value="STAS"/>
    <property type="match status" value="1"/>
</dbReference>
<reference evidence="4 5" key="1">
    <citation type="submission" date="2019-06" db="EMBL/GenBank/DDBJ databases">
        <title>Sequencing the genomes of 1000 actinobacteria strains.</title>
        <authorList>
            <person name="Klenk H.-P."/>
        </authorList>
    </citation>
    <scope>NUCLEOTIDE SEQUENCE [LARGE SCALE GENOMIC DNA]</scope>
    <source>
        <strain evidence="4 5">DSM 41929</strain>
    </source>
</reference>
<dbReference type="Proteomes" id="UP000318103">
    <property type="component" value="Unassembled WGS sequence"/>
</dbReference>
<dbReference type="CDD" id="cd07043">
    <property type="entry name" value="STAS_anti-anti-sigma_factors"/>
    <property type="match status" value="1"/>
</dbReference>
<dbReference type="OrthoDB" id="4833278at2"/>
<evidence type="ECO:0000259" key="3">
    <source>
        <dbReference type="PROSITE" id="PS50801"/>
    </source>
</evidence>
<dbReference type="InterPro" id="IPR003658">
    <property type="entry name" value="Anti-sigma_ant"/>
</dbReference>